<dbReference type="STRING" id="890420.SAMN05216226_105154"/>
<proteinExistence type="predicted"/>
<name>A0A1G8UVJ7_9EURY</name>
<dbReference type="Proteomes" id="UP000198856">
    <property type="component" value="Unassembled WGS sequence"/>
</dbReference>
<evidence type="ECO:0000313" key="2">
    <source>
        <dbReference type="Proteomes" id="UP000198856"/>
    </source>
</evidence>
<sequence>MTDAPTCPRCGGELEYGALLDCVTGQRGWACDECNVVYSSLEVGR</sequence>
<dbReference type="AlphaFoldDB" id="A0A1G8UVJ7"/>
<gene>
    <name evidence="1" type="ORF">SAMN05216226_105154</name>
</gene>
<keyword evidence="2" id="KW-1185">Reference proteome</keyword>
<dbReference type="EMBL" id="FNFC01000005">
    <property type="protein sequence ID" value="SDJ57892.1"/>
    <property type="molecule type" value="Genomic_DNA"/>
</dbReference>
<reference evidence="1 2" key="1">
    <citation type="submission" date="2016-10" db="EMBL/GenBank/DDBJ databases">
        <authorList>
            <person name="de Groot N.N."/>
        </authorList>
    </citation>
    <scope>NUCLEOTIDE SEQUENCE [LARGE SCALE GENOMIC DNA]</scope>
    <source>
        <strain evidence="1 2">IBRC-M10015</strain>
    </source>
</reference>
<protein>
    <submittedName>
        <fullName evidence="1">Uncharacterized protein</fullName>
    </submittedName>
</protein>
<accession>A0A1G8UVJ7</accession>
<evidence type="ECO:0000313" key="1">
    <source>
        <dbReference type="EMBL" id="SDJ57892.1"/>
    </source>
</evidence>
<organism evidence="1 2">
    <name type="scientific">Halovenus aranensis</name>
    <dbReference type="NCBI Taxonomy" id="890420"/>
    <lineage>
        <taxon>Archaea</taxon>
        <taxon>Methanobacteriati</taxon>
        <taxon>Methanobacteriota</taxon>
        <taxon>Stenosarchaea group</taxon>
        <taxon>Halobacteria</taxon>
        <taxon>Halobacteriales</taxon>
        <taxon>Haloarculaceae</taxon>
        <taxon>Halovenus</taxon>
    </lineage>
</organism>